<keyword evidence="2" id="KW-1185">Reference proteome</keyword>
<sequence length="58" mass="6004">MEAELLAVFQAAQAAFASDVYFLPKPAGVSVLVRTAAGWAPGRELSAAAGASWIRALK</sequence>
<name>A0ABW4B571_9LACO</name>
<accession>A0ABW4B571</accession>
<comment type="caution">
    <text evidence="1">The sequence shown here is derived from an EMBL/GenBank/DDBJ whole genome shotgun (WGS) entry which is preliminary data.</text>
</comment>
<dbReference type="Proteomes" id="UP001597249">
    <property type="component" value="Unassembled WGS sequence"/>
</dbReference>
<protein>
    <submittedName>
        <fullName evidence="1">Uncharacterized protein</fullName>
    </submittedName>
</protein>
<evidence type="ECO:0000313" key="2">
    <source>
        <dbReference type="Proteomes" id="UP001597249"/>
    </source>
</evidence>
<dbReference type="EMBL" id="JBHTMO010000002">
    <property type="protein sequence ID" value="MFD1392165.1"/>
    <property type="molecule type" value="Genomic_DNA"/>
</dbReference>
<reference evidence="2" key="1">
    <citation type="journal article" date="2019" name="Int. J. Syst. Evol. Microbiol.">
        <title>The Global Catalogue of Microorganisms (GCM) 10K type strain sequencing project: providing services to taxonomists for standard genome sequencing and annotation.</title>
        <authorList>
            <consortium name="The Broad Institute Genomics Platform"/>
            <consortium name="The Broad Institute Genome Sequencing Center for Infectious Disease"/>
            <person name="Wu L."/>
            <person name="Ma J."/>
        </authorList>
    </citation>
    <scope>NUCLEOTIDE SEQUENCE [LARGE SCALE GENOMIC DNA]</scope>
    <source>
        <strain evidence="2">CCM 8911</strain>
    </source>
</reference>
<gene>
    <name evidence="1" type="ORF">ACFQ3L_00985</name>
</gene>
<organism evidence="1 2">
    <name type="scientific">Lacticaseibacillus jixianensis</name>
    <dbReference type="NCBI Taxonomy" id="2486012"/>
    <lineage>
        <taxon>Bacteria</taxon>
        <taxon>Bacillati</taxon>
        <taxon>Bacillota</taxon>
        <taxon>Bacilli</taxon>
        <taxon>Lactobacillales</taxon>
        <taxon>Lactobacillaceae</taxon>
        <taxon>Lacticaseibacillus</taxon>
    </lineage>
</organism>
<evidence type="ECO:0000313" key="1">
    <source>
        <dbReference type="EMBL" id="MFD1392165.1"/>
    </source>
</evidence>
<dbReference type="RefSeq" id="WP_225418963.1">
    <property type="nucleotide sequence ID" value="NZ_JBHTMO010000002.1"/>
</dbReference>
<proteinExistence type="predicted"/>